<keyword evidence="1" id="KW-0677">Repeat</keyword>
<name>A0A2K3DRD0_CHLRE</name>
<keyword evidence="2 3" id="KW-0040">ANK repeat</keyword>
<evidence type="ECO:0000256" key="4">
    <source>
        <dbReference type="SAM" id="MobiDB-lite"/>
    </source>
</evidence>
<dbReference type="Pfam" id="PF12796">
    <property type="entry name" value="Ank_2"/>
    <property type="match status" value="3"/>
</dbReference>
<feature type="repeat" description="ANK" evidence="3">
    <location>
        <begin position="822"/>
        <end position="854"/>
    </location>
</feature>
<dbReference type="EMBL" id="CM008967">
    <property type="protein sequence ID" value="PNW83038.1"/>
    <property type="molecule type" value="Genomic_DNA"/>
</dbReference>
<proteinExistence type="predicted"/>
<reference evidence="5 6" key="1">
    <citation type="journal article" date="2007" name="Science">
        <title>The Chlamydomonas genome reveals the evolution of key animal and plant functions.</title>
        <authorList>
            <person name="Merchant S.S."/>
            <person name="Prochnik S.E."/>
            <person name="Vallon O."/>
            <person name="Harris E.H."/>
            <person name="Karpowicz S.J."/>
            <person name="Witman G.B."/>
            <person name="Terry A."/>
            <person name="Salamov A."/>
            <person name="Fritz-Laylin L.K."/>
            <person name="Marechal-Drouard L."/>
            <person name="Marshall W.F."/>
            <person name="Qu L.H."/>
            <person name="Nelson D.R."/>
            <person name="Sanderfoot A.A."/>
            <person name="Spalding M.H."/>
            <person name="Kapitonov V.V."/>
            <person name="Ren Q."/>
            <person name="Ferris P."/>
            <person name="Lindquist E."/>
            <person name="Shapiro H."/>
            <person name="Lucas S.M."/>
            <person name="Grimwood J."/>
            <person name="Schmutz J."/>
            <person name="Cardol P."/>
            <person name="Cerutti H."/>
            <person name="Chanfreau G."/>
            <person name="Chen C.L."/>
            <person name="Cognat V."/>
            <person name="Croft M.T."/>
            <person name="Dent R."/>
            <person name="Dutcher S."/>
            <person name="Fernandez E."/>
            <person name="Fukuzawa H."/>
            <person name="Gonzalez-Ballester D."/>
            <person name="Gonzalez-Halphen D."/>
            <person name="Hallmann A."/>
            <person name="Hanikenne M."/>
            <person name="Hippler M."/>
            <person name="Inwood W."/>
            <person name="Jabbari K."/>
            <person name="Kalanon M."/>
            <person name="Kuras R."/>
            <person name="Lefebvre P.A."/>
            <person name="Lemaire S.D."/>
            <person name="Lobanov A.V."/>
            <person name="Lohr M."/>
            <person name="Manuell A."/>
            <person name="Meier I."/>
            <person name="Mets L."/>
            <person name="Mittag M."/>
            <person name="Mittelmeier T."/>
            <person name="Moroney J.V."/>
            <person name="Moseley J."/>
            <person name="Napoli C."/>
            <person name="Nedelcu A.M."/>
            <person name="Niyogi K."/>
            <person name="Novoselov S.V."/>
            <person name="Paulsen I.T."/>
            <person name="Pazour G."/>
            <person name="Purton S."/>
            <person name="Ral J.P."/>
            <person name="Riano-Pachon D.M."/>
            <person name="Riekhof W."/>
            <person name="Rymarquis L."/>
            <person name="Schroda M."/>
            <person name="Stern D."/>
            <person name="Umen J."/>
            <person name="Willows R."/>
            <person name="Wilson N."/>
            <person name="Zimmer S.L."/>
            <person name="Allmer J."/>
            <person name="Balk J."/>
            <person name="Bisova K."/>
            <person name="Chen C.J."/>
            <person name="Elias M."/>
            <person name="Gendler K."/>
            <person name="Hauser C."/>
            <person name="Lamb M.R."/>
            <person name="Ledford H."/>
            <person name="Long J.C."/>
            <person name="Minagawa J."/>
            <person name="Page M.D."/>
            <person name="Pan J."/>
            <person name="Pootakham W."/>
            <person name="Roje S."/>
            <person name="Rose A."/>
            <person name="Stahlberg E."/>
            <person name="Terauchi A.M."/>
            <person name="Yang P."/>
            <person name="Ball S."/>
            <person name="Bowler C."/>
            <person name="Dieckmann C.L."/>
            <person name="Gladyshev V.N."/>
            <person name="Green P."/>
            <person name="Jorgensen R."/>
            <person name="Mayfield S."/>
            <person name="Mueller-Roeber B."/>
            <person name="Rajamani S."/>
            <person name="Sayre R.T."/>
            <person name="Brokstein P."/>
            <person name="Dubchak I."/>
            <person name="Goodstein D."/>
            <person name="Hornick L."/>
            <person name="Huang Y.W."/>
            <person name="Jhaveri J."/>
            <person name="Luo Y."/>
            <person name="Martinez D."/>
            <person name="Ngau W.C."/>
            <person name="Otillar B."/>
            <person name="Poliakov A."/>
            <person name="Porter A."/>
            <person name="Szajkowski L."/>
            <person name="Werner G."/>
            <person name="Zhou K."/>
            <person name="Grigoriev I.V."/>
            <person name="Rokhsar D.S."/>
            <person name="Grossman A.R."/>
        </authorList>
    </citation>
    <scope>NUCLEOTIDE SEQUENCE [LARGE SCALE GENOMIC DNA]</scope>
    <source>
        <strain evidence="6">CC-503</strain>
    </source>
</reference>
<dbReference type="AlphaFoldDB" id="A0A2K3DRD0"/>
<dbReference type="OrthoDB" id="535596at2759"/>
<dbReference type="InterPro" id="IPR002110">
    <property type="entry name" value="Ankyrin_rpt"/>
</dbReference>
<dbReference type="SUPFAM" id="SSF48403">
    <property type="entry name" value="Ankyrin repeat"/>
    <property type="match status" value="1"/>
</dbReference>
<feature type="repeat" description="ANK" evidence="3">
    <location>
        <begin position="789"/>
        <end position="821"/>
    </location>
</feature>
<accession>A0A2K3DRD0</accession>
<dbReference type="Pfam" id="PF00023">
    <property type="entry name" value="Ank"/>
    <property type="match status" value="1"/>
</dbReference>
<dbReference type="PROSITE" id="PS50297">
    <property type="entry name" value="ANK_REP_REGION"/>
    <property type="match status" value="8"/>
</dbReference>
<evidence type="ECO:0000313" key="6">
    <source>
        <dbReference type="Proteomes" id="UP000006906"/>
    </source>
</evidence>
<dbReference type="STRING" id="3055.A0A2K3DRD0"/>
<dbReference type="RefSeq" id="XP_042924376.1">
    <property type="nucleotide sequence ID" value="XM_043063670.1"/>
</dbReference>
<dbReference type="Gene3D" id="1.25.40.20">
    <property type="entry name" value="Ankyrin repeat-containing domain"/>
    <property type="match status" value="4"/>
</dbReference>
<feature type="compositionally biased region" description="Basic and acidic residues" evidence="4">
    <location>
        <begin position="9"/>
        <end position="61"/>
    </location>
</feature>
<sequence>MGGGASRESSLEKEARQLRAQLKAEEEQRKQAQEHARQLQARLEEAHRVLERLQQRDRPDASETAQAPATGAAGGAEAEREDAVAADGGPVRTEHAAATTLCPNAAAPQPPALLDAMVISDPRALSQLPPVIQDLHGGMPPELAAAPMRLMLIAAVVGWGTGIKVYEDVRAEECVELPYADVSEAQWAATVVLSWRWGAPKPAAAQPGFSPMLPTQFAELVTALTRLQDAGFTYVWIDWSCVPQYSAPSMVEVLRSKVFYARARAMLVIPTFHPLPAEGIARPLLARVLTLLTEQQQQQHAADVAGRAAAGSSNPAVAEDAAATAATAAAVGSMLGKGHVACREYLSRVWTLAERLARYGHAEPLCAWVSLEAWLGMLADAVMAAAGVAHACWGQQAAAGAQSTVALYRKILDLGTRLEKGAAQEGAAEEGVSGAAAAPALLDTLVPLLAAASGTGSLLGSGSQGLDVQFAALLRLGTCVWRDAQLEEAPSEAWLLGYLGDMQAGVYQAWSDADRIWAVYSYFCWKRTDITSVEALSEAVKDLVSVAGGGAQHLAAAGAKLGLGARRVAAIADVLGLEELRRTEEKRANDLCSQLDAPAEAGNVEEVARLLAEGAKPDYDRQDATTALIRASAKGHVEVVTALLAAGANTSRKDRAGKTPLLAAAEKGHLQVMAALLAAGADKNQQGREEKTALLLAAEMGLTDVVAMLLAAGADPEVQSVNGFAALSRATEKGHAGVVAALLAGGANVNAKRSTVATTPLHTAAERGRLDIMAALLAAGADVDAKDHSGTTPLMRAIVRGKSEAVAALLAAGADKNATDQGGKGVVESAALSGNVAVLEMLLAAGADATAQDKYRDTPLHTAAAKGHVEVVKVLLAAGAPPTAQNREGVTPLMKAAEMGRSDVVSVLLAAGATPDAVDRTGTTALTRAVKGGHADVAEMLQSWASGSGAAQGATAGAHT</sequence>
<evidence type="ECO:0000256" key="3">
    <source>
        <dbReference type="PROSITE-ProRule" id="PRU00023"/>
    </source>
</evidence>
<organism evidence="5 6">
    <name type="scientific">Chlamydomonas reinhardtii</name>
    <name type="common">Chlamydomonas smithii</name>
    <dbReference type="NCBI Taxonomy" id="3055"/>
    <lineage>
        <taxon>Eukaryota</taxon>
        <taxon>Viridiplantae</taxon>
        <taxon>Chlorophyta</taxon>
        <taxon>core chlorophytes</taxon>
        <taxon>Chlorophyceae</taxon>
        <taxon>CS clade</taxon>
        <taxon>Chlamydomonadales</taxon>
        <taxon>Chlamydomonadaceae</taxon>
        <taxon>Chlamydomonas</taxon>
    </lineage>
</organism>
<dbReference type="PROSITE" id="PS50088">
    <property type="entry name" value="ANK_REPEAT"/>
    <property type="match status" value="9"/>
</dbReference>
<feature type="repeat" description="ANK" evidence="3">
    <location>
        <begin position="689"/>
        <end position="721"/>
    </location>
</feature>
<feature type="region of interest" description="Disordered" evidence="4">
    <location>
        <begin position="1"/>
        <end position="95"/>
    </location>
</feature>
<feature type="repeat" description="ANK" evidence="3">
    <location>
        <begin position="656"/>
        <end position="688"/>
    </location>
</feature>
<feature type="repeat" description="ANK" evidence="3">
    <location>
        <begin position="888"/>
        <end position="920"/>
    </location>
</feature>
<evidence type="ECO:0000256" key="2">
    <source>
        <dbReference type="ARBA" id="ARBA00023043"/>
    </source>
</evidence>
<gene>
    <name evidence="5" type="ORF">CHLRE_06g304150v5</name>
</gene>
<keyword evidence="6" id="KW-1185">Reference proteome</keyword>
<dbReference type="PANTHER" id="PTHR24178:SF9">
    <property type="entry name" value="ANK_REP_REGION DOMAIN-CONTAINING PROTEIN"/>
    <property type="match status" value="1"/>
</dbReference>
<evidence type="ECO:0000256" key="1">
    <source>
        <dbReference type="ARBA" id="ARBA00022737"/>
    </source>
</evidence>
<feature type="repeat" description="ANK" evidence="3">
    <location>
        <begin position="855"/>
        <end position="887"/>
    </location>
</feature>
<dbReference type="PANTHER" id="PTHR24178">
    <property type="entry name" value="MOLTING PROTEIN MLT-4"/>
    <property type="match status" value="1"/>
</dbReference>
<feature type="compositionally biased region" description="Low complexity" evidence="4">
    <location>
        <begin position="62"/>
        <end position="71"/>
    </location>
</feature>
<dbReference type="GeneID" id="5716916"/>
<dbReference type="Proteomes" id="UP000006906">
    <property type="component" value="Chromosome 6"/>
</dbReference>
<dbReference type="Gramene" id="PNW83038">
    <property type="protein sequence ID" value="PNW83038"/>
    <property type="gene ID" value="CHLRE_06g304150v5"/>
</dbReference>
<evidence type="ECO:0000313" key="5">
    <source>
        <dbReference type="EMBL" id="PNW83038.1"/>
    </source>
</evidence>
<feature type="repeat" description="ANK" evidence="3">
    <location>
        <begin position="623"/>
        <end position="655"/>
    </location>
</feature>
<feature type="repeat" description="ANK" evidence="3">
    <location>
        <begin position="756"/>
        <end position="788"/>
    </location>
</feature>
<dbReference type="PRINTS" id="PR01415">
    <property type="entry name" value="ANKYRIN"/>
</dbReference>
<dbReference type="InParanoid" id="A0A2K3DRD0"/>
<dbReference type="SMART" id="SM00248">
    <property type="entry name" value="ANK"/>
    <property type="match status" value="11"/>
</dbReference>
<feature type="repeat" description="ANK" evidence="3">
    <location>
        <begin position="722"/>
        <end position="754"/>
    </location>
</feature>
<dbReference type="InterPro" id="IPR036770">
    <property type="entry name" value="Ankyrin_rpt-contain_sf"/>
</dbReference>
<dbReference type="KEGG" id="cre:CHLRE_06g304150v5"/>
<protein>
    <submittedName>
        <fullName evidence="5">Uncharacterized protein</fullName>
    </submittedName>
</protein>